<comment type="catalytic activity">
    <reaction evidence="5">
        <text>a 2'-deoxyadenosine in DNA + S-adenosyl-L-methionine = an N(6)-methyl-2'-deoxyadenosine in DNA + S-adenosyl-L-homocysteine + H(+)</text>
        <dbReference type="Rhea" id="RHEA:15197"/>
        <dbReference type="Rhea" id="RHEA-COMP:12418"/>
        <dbReference type="Rhea" id="RHEA-COMP:12419"/>
        <dbReference type="ChEBI" id="CHEBI:15378"/>
        <dbReference type="ChEBI" id="CHEBI:57856"/>
        <dbReference type="ChEBI" id="CHEBI:59789"/>
        <dbReference type="ChEBI" id="CHEBI:90615"/>
        <dbReference type="ChEBI" id="CHEBI:90616"/>
        <dbReference type="EC" id="2.1.1.72"/>
    </reaction>
</comment>
<dbReference type="Pfam" id="PF07669">
    <property type="entry name" value="Eco57I"/>
    <property type="match status" value="1"/>
</dbReference>
<feature type="domain" description="Type II methyltransferase M.TaqI-like" evidence="7">
    <location>
        <begin position="319"/>
        <end position="544"/>
    </location>
</feature>
<dbReference type="PRINTS" id="PR00507">
    <property type="entry name" value="N12N6MTFRASE"/>
</dbReference>
<dbReference type="PANTHER" id="PTHR33841">
    <property type="entry name" value="DNA METHYLTRANSFERASE YEEA-RELATED"/>
    <property type="match status" value="1"/>
</dbReference>
<dbReference type="Proteomes" id="UP000011682">
    <property type="component" value="Unassembled WGS sequence"/>
</dbReference>
<dbReference type="GO" id="GO:0006304">
    <property type="term" value="P:DNA modification"/>
    <property type="evidence" value="ECO:0007669"/>
    <property type="project" value="InterPro"/>
</dbReference>
<dbReference type="PANTHER" id="PTHR33841:SF1">
    <property type="entry name" value="DNA METHYLTRANSFERASE A"/>
    <property type="match status" value="1"/>
</dbReference>
<keyword evidence="9" id="KW-1185">Reference proteome</keyword>
<reference evidence="8" key="1">
    <citation type="submission" date="2013-05" db="EMBL/GenBank/DDBJ databases">
        <title>Genome assembly of Cystobacter fuscus DSM 2262.</title>
        <authorList>
            <person name="Sharma G."/>
            <person name="Khatri I."/>
            <person name="Kaur C."/>
            <person name="Mayilraj S."/>
            <person name="Subramanian S."/>
        </authorList>
    </citation>
    <scope>NUCLEOTIDE SEQUENCE [LARGE SCALE GENOMIC DNA]</scope>
    <source>
        <strain evidence="8">DSM 2262</strain>
    </source>
</reference>
<comment type="caution">
    <text evidence="8">The sequence shown here is derived from an EMBL/GenBank/DDBJ whole genome shotgun (WGS) entry which is preliminary data.</text>
</comment>
<protein>
    <recommendedName>
        <fullName evidence="1">site-specific DNA-methyltransferase (adenine-specific)</fullName>
        <ecNumber evidence="1">2.1.1.72</ecNumber>
    </recommendedName>
</protein>
<organism evidence="8 9">
    <name type="scientific">Cystobacter fuscus (strain ATCC 25194 / DSM 2262 / NBRC 100088 / M29)</name>
    <dbReference type="NCBI Taxonomy" id="1242864"/>
    <lineage>
        <taxon>Bacteria</taxon>
        <taxon>Pseudomonadati</taxon>
        <taxon>Myxococcota</taxon>
        <taxon>Myxococcia</taxon>
        <taxon>Myxococcales</taxon>
        <taxon>Cystobacterineae</taxon>
        <taxon>Archangiaceae</taxon>
        <taxon>Cystobacter</taxon>
    </lineage>
</organism>
<dbReference type="EC" id="2.1.1.72" evidence="1"/>
<evidence type="ECO:0000256" key="4">
    <source>
        <dbReference type="ARBA" id="ARBA00022691"/>
    </source>
</evidence>
<accession>S9R2Z8</accession>
<dbReference type="eggNOG" id="COG1002">
    <property type="taxonomic scope" value="Bacteria"/>
</dbReference>
<evidence type="ECO:0000256" key="6">
    <source>
        <dbReference type="SAM" id="MobiDB-lite"/>
    </source>
</evidence>
<dbReference type="GO" id="GO:0032259">
    <property type="term" value="P:methylation"/>
    <property type="evidence" value="ECO:0007669"/>
    <property type="project" value="UniProtKB-KW"/>
</dbReference>
<keyword evidence="4" id="KW-0949">S-adenosyl-L-methionine</keyword>
<evidence type="ECO:0000313" key="8">
    <source>
        <dbReference type="EMBL" id="EPX63268.1"/>
    </source>
</evidence>
<evidence type="ECO:0000259" key="7">
    <source>
        <dbReference type="Pfam" id="PF07669"/>
    </source>
</evidence>
<evidence type="ECO:0000256" key="3">
    <source>
        <dbReference type="ARBA" id="ARBA00022679"/>
    </source>
</evidence>
<evidence type="ECO:0000256" key="1">
    <source>
        <dbReference type="ARBA" id="ARBA00011900"/>
    </source>
</evidence>
<gene>
    <name evidence="8" type="ORF">D187_005674</name>
</gene>
<dbReference type="EMBL" id="ANAH02000005">
    <property type="protein sequence ID" value="EPX63268.1"/>
    <property type="molecule type" value="Genomic_DNA"/>
</dbReference>
<dbReference type="Gene3D" id="3.40.50.150">
    <property type="entry name" value="Vaccinia Virus protein VP39"/>
    <property type="match status" value="1"/>
</dbReference>
<proteinExistence type="predicted"/>
<name>S9R2Z8_CYSF2</name>
<sequence length="768" mass="84554">MPTLDLRLRDQLATVIGRENQDGGARVIAETGARAAIEALAVHLVVPYGHLDTAGKQLRNRLRARARQLGDVRKVDGRHEIDHLVEQTAYEHWHRMLFARFLSENDLLIHPEMKVAVTLEECAELAPSEGSADAWELAGRYASRMLPQIFRPDDPVLAVRLAAEHQHGLENLLASLPAELFHASDSLGWVYQFWQARRKKEVNASEVKIGADELPAVTQLFTEPYMVQFLLHNTLGAWWIGAGRTLPMEMPYLRLLDDGTPTAGTFEDWPRLARELKVLDPCCGSGHFLVAAFEILVAFRMAEEGLSARDACDAVFRDNLFGLEIDYRCVQIAAFALALAAWTYPGAGGYRPLAAMNVACSGLAISAKKEEWERLAGDNQRLRNGMGRMWELFREAPILGSLIDPMRDPADALFVAGFDELQPLLDRAVGGDRATAEPELHEIQVAAGGVAAAATQLTGRFTLIATNVPYLKSEKHHPTLRDFASTHYEIGKADIATVFLLRMLDALGLGGTIAVVSPQNWLFLPTYKKLRKHLLRSLSWKSVARLGAGAFSTITGEIVQASLICVSKVPPPHEHCMAAIDLSSASSATEKAERLLVGNFLRLSQEEQFRNPDHRVVLDGISNTTARLLVDFADSYWGQGTGDFIRFGRCFWEVAEIGNKWTRMQTTVSNTVSHGGRHFVVLWENGQGALMEYAEKLRALPGHQGIRPTRGAEAWGKPGVTVSLMGSLPATIYHYCVRVPKGEQGSLPGDVRDAGGWNGGSRGSEAAR</sequence>
<dbReference type="RefSeq" id="WP_020917863.1">
    <property type="nucleotide sequence ID" value="NZ_ANAH02000005.1"/>
</dbReference>
<keyword evidence="3" id="KW-0808">Transferase</keyword>
<dbReference type="InterPro" id="IPR011639">
    <property type="entry name" value="MethylTrfase_TaqI-like_dom"/>
</dbReference>
<evidence type="ECO:0000256" key="5">
    <source>
        <dbReference type="ARBA" id="ARBA00047942"/>
    </source>
</evidence>
<dbReference type="InterPro" id="IPR029063">
    <property type="entry name" value="SAM-dependent_MTases_sf"/>
</dbReference>
<keyword evidence="2 8" id="KW-0489">Methyltransferase</keyword>
<dbReference type="InterPro" id="IPR050953">
    <property type="entry name" value="N4_N6_ade-DNA_methylase"/>
</dbReference>
<dbReference type="GO" id="GO:0009007">
    <property type="term" value="F:site-specific DNA-methyltransferase (adenine-specific) activity"/>
    <property type="evidence" value="ECO:0007669"/>
    <property type="project" value="UniProtKB-EC"/>
</dbReference>
<evidence type="ECO:0000256" key="2">
    <source>
        <dbReference type="ARBA" id="ARBA00022603"/>
    </source>
</evidence>
<feature type="region of interest" description="Disordered" evidence="6">
    <location>
        <begin position="747"/>
        <end position="768"/>
    </location>
</feature>
<dbReference type="AlphaFoldDB" id="S9R2Z8"/>
<evidence type="ECO:0000313" key="9">
    <source>
        <dbReference type="Proteomes" id="UP000011682"/>
    </source>
</evidence>
<dbReference type="SUPFAM" id="SSF53335">
    <property type="entry name" value="S-adenosyl-L-methionine-dependent methyltransferases"/>
    <property type="match status" value="1"/>
</dbReference>